<dbReference type="AlphaFoldDB" id="A0A7W5AC05"/>
<gene>
    <name evidence="7" type="ORF">FHR83_001045</name>
</gene>
<feature type="transmembrane region" description="Helical" evidence="6">
    <location>
        <begin position="358"/>
        <end position="382"/>
    </location>
</feature>
<proteinExistence type="predicted"/>
<sequence length="415" mass="43481">MTSTSHITPGAEAPAPVPPLRRNRDFRMLWVGAGASLLGTRVAVAAYPLMILWGGGTPADAALVAFATLLPQLLFVLPAGALVDRWNRRRAMLICDAVGFSGMASLVVALLFGEVWLPHVMLVAFLDGAAVIVYRLAERASVRHVVHPTHLGAALSQNEARGQSTGLIGQPAGTALYSVFRWLPFAFATVTHLVAFLTLLTVRRDLQDERVKPRRMLTTEIAEGFAWVWRHRFMRSAILLVGGSNLAFQVINLTLVLIIREGGHPPYMVGLLGLLGGLGGLLGALGAARVMRRVPVQGILIGVLGLWAVLIALVAVTTLPAGLGALMGGMAALGALLNVAAATYQIRVTPDVMQGRVTSVFALIGSGLNSVGALLGGVLLSAAGTSRAALIAAAGMAVLALLALCVPSIRRPPVE</sequence>
<comment type="caution">
    <text evidence="7">The sequence shown here is derived from an EMBL/GenBank/DDBJ whole genome shotgun (WGS) entry which is preliminary data.</text>
</comment>
<dbReference type="Gene3D" id="1.20.1250.20">
    <property type="entry name" value="MFS general substrate transporter like domains"/>
    <property type="match status" value="1"/>
</dbReference>
<evidence type="ECO:0000256" key="1">
    <source>
        <dbReference type="ARBA" id="ARBA00004651"/>
    </source>
</evidence>
<evidence type="ECO:0000313" key="8">
    <source>
        <dbReference type="Proteomes" id="UP000590749"/>
    </source>
</evidence>
<evidence type="ECO:0000256" key="3">
    <source>
        <dbReference type="ARBA" id="ARBA00022692"/>
    </source>
</evidence>
<comment type="subcellular location">
    <subcellularLocation>
        <location evidence="1">Cell membrane</location>
        <topology evidence="1">Multi-pass membrane protein</topology>
    </subcellularLocation>
</comment>
<feature type="transmembrane region" description="Helical" evidence="6">
    <location>
        <begin position="182"/>
        <end position="202"/>
    </location>
</feature>
<feature type="transmembrane region" description="Helical" evidence="6">
    <location>
        <begin position="299"/>
        <end position="319"/>
    </location>
</feature>
<keyword evidence="2" id="KW-1003">Cell membrane</keyword>
<dbReference type="GO" id="GO:0005886">
    <property type="term" value="C:plasma membrane"/>
    <property type="evidence" value="ECO:0007669"/>
    <property type="project" value="UniProtKB-SubCell"/>
</dbReference>
<feature type="transmembrane region" description="Helical" evidence="6">
    <location>
        <begin position="388"/>
        <end position="409"/>
    </location>
</feature>
<evidence type="ECO:0000256" key="4">
    <source>
        <dbReference type="ARBA" id="ARBA00022989"/>
    </source>
</evidence>
<dbReference type="SUPFAM" id="SSF103473">
    <property type="entry name" value="MFS general substrate transporter"/>
    <property type="match status" value="1"/>
</dbReference>
<feature type="transmembrane region" description="Helical" evidence="6">
    <location>
        <begin position="61"/>
        <end position="81"/>
    </location>
</feature>
<feature type="transmembrane region" description="Helical" evidence="6">
    <location>
        <begin position="237"/>
        <end position="259"/>
    </location>
</feature>
<dbReference type="PANTHER" id="PTHR23513:SF6">
    <property type="entry name" value="MAJOR FACILITATOR SUPERFAMILY ASSOCIATED DOMAIN-CONTAINING PROTEIN"/>
    <property type="match status" value="1"/>
</dbReference>
<keyword evidence="3 6" id="KW-0812">Transmembrane</keyword>
<evidence type="ECO:0000313" key="7">
    <source>
        <dbReference type="EMBL" id="MBB3093411.1"/>
    </source>
</evidence>
<feature type="transmembrane region" description="Helical" evidence="6">
    <location>
        <begin position="28"/>
        <end position="49"/>
    </location>
</feature>
<reference evidence="7 8" key="1">
    <citation type="submission" date="2020-08" db="EMBL/GenBank/DDBJ databases">
        <title>Genomic Encyclopedia of Type Strains, Phase III (KMG-III): the genomes of soil and plant-associated and newly described type strains.</title>
        <authorList>
            <person name="Whitman W."/>
        </authorList>
    </citation>
    <scope>NUCLEOTIDE SEQUENCE [LARGE SCALE GENOMIC DNA]</scope>
    <source>
        <strain evidence="7 8">CECT 3287</strain>
    </source>
</reference>
<evidence type="ECO:0000256" key="5">
    <source>
        <dbReference type="ARBA" id="ARBA00023136"/>
    </source>
</evidence>
<dbReference type="GO" id="GO:0022857">
    <property type="term" value="F:transmembrane transporter activity"/>
    <property type="evidence" value="ECO:0007669"/>
    <property type="project" value="InterPro"/>
</dbReference>
<dbReference type="InterPro" id="IPR011701">
    <property type="entry name" value="MFS"/>
</dbReference>
<dbReference type="EMBL" id="JACHXF010000001">
    <property type="protein sequence ID" value="MBB3093411.1"/>
    <property type="molecule type" value="Genomic_DNA"/>
</dbReference>
<evidence type="ECO:0000256" key="2">
    <source>
        <dbReference type="ARBA" id="ARBA00022475"/>
    </source>
</evidence>
<dbReference type="PANTHER" id="PTHR23513">
    <property type="entry name" value="INTEGRAL MEMBRANE EFFLUX PROTEIN-RELATED"/>
    <property type="match status" value="1"/>
</dbReference>
<dbReference type="InterPro" id="IPR036259">
    <property type="entry name" value="MFS_trans_sf"/>
</dbReference>
<organism evidence="7 8">
    <name type="scientific">Actinoplanes campanulatus</name>
    <dbReference type="NCBI Taxonomy" id="113559"/>
    <lineage>
        <taxon>Bacteria</taxon>
        <taxon>Bacillati</taxon>
        <taxon>Actinomycetota</taxon>
        <taxon>Actinomycetes</taxon>
        <taxon>Micromonosporales</taxon>
        <taxon>Micromonosporaceae</taxon>
        <taxon>Actinoplanes</taxon>
    </lineage>
</organism>
<accession>A0A7W5AC05</accession>
<dbReference type="Proteomes" id="UP000590749">
    <property type="component" value="Unassembled WGS sequence"/>
</dbReference>
<name>A0A7W5AC05_9ACTN</name>
<protein>
    <submittedName>
        <fullName evidence="7">MFS family permease</fullName>
    </submittedName>
</protein>
<keyword evidence="4 6" id="KW-1133">Transmembrane helix</keyword>
<keyword evidence="5 6" id="KW-0472">Membrane</keyword>
<dbReference type="CDD" id="cd06173">
    <property type="entry name" value="MFS_MefA_like"/>
    <property type="match status" value="1"/>
</dbReference>
<feature type="transmembrane region" description="Helical" evidence="6">
    <location>
        <begin position="325"/>
        <end position="346"/>
    </location>
</feature>
<dbReference type="RefSeq" id="WP_183217007.1">
    <property type="nucleotide sequence ID" value="NZ_BMPW01000001.1"/>
</dbReference>
<feature type="transmembrane region" description="Helical" evidence="6">
    <location>
        <begin position="265"/>
        <end position="287"/>
    </location>
</feature>
<dbReference type="Pfam" id="PF07690">
    <property type="entry name" value="MFS_1"/>
    <property type="match status" value="1"/>
</dbReference>
<keyword evidence="8" id="KW-1185">Reference proteome</keyword>
<evidence type="ECO:0000256" key="6">
    <source>
        <dbReference type="SAM" id="Phobius"/>
    </source>
</evidence>